<dbReference type="KEGG" id="tig:THII_0014"/>
<dbReference type="AlphaFoldDB" id="A0A090BU14"/>
<dbReference type="Gene3D" id="3.40.1620.10">
    <property type="entry name" value="YefM-like domain"/>
    <property type="match status" value="1"/>
</dbReference>
<gene>
    <name evidence="2" type="ORF">THII_0014</name>
</gene>
<dbReference type="InterPro" id="IPR036165">
    <property type="entry name" value="YefM-like_sf"/>
</dbReference>
<accession>A0A090BU14</accession>
<proteinExistence type="inferred from homology"/>
<evidence type="ECO:0000313" key="3">
    <source>
        <dbReference type="Proteomes" id="UP000031623"/>
    </source>
</evidence>
<keyword evidence="3" id="KW-1185">Reference proteome</keyword>
<evidence type="ECO:0000256" key="1">
    <source>
        <dbReference type="ARBA" id="ARBA00009981"/>
    </source>
</evidence>
<organism evidence="2 3">
    <name type="scientific">Thioploca ingrica</name>
    <dbReference type="NCBI Taxonomy" id="40754"/>
    <lineage>
        <taxon>Bacteria</taxon>
        <taxon>Pseudomonadati</taxon>
        <taxon>Pseudomonadota</taxon>
        <taxon>Gammaproteobacteria</taxon>
        <taxon>Thiotrichales</taxon>
        <taxon>Thiotrichaceae</taxon>
        <taxon>Thioploca</taxon>
    </lineage>
</organism>
<reference evidence="2 3" key="1">
    <citation type="journal article" date="2014" name="ISME J.">
        <title>Ecophysiology of Thioploca ingrica as revealed by the complete genome sequence supplemented with proteomic evidence.</title>
        <authorList>
            <person name="Kojima H."/>
            <person name="Ogura Y."/>
            <person name="Yamamoto N."/>
            <person name="Togashi T."/>
            <person name="Mori H."/>
            <person name="Watanabe T."/>
            <person name="Nemoto F."/>
            <person name="Kurokawa K."/>
            <person name="Hayashi T."/>
            <person name="Fukui M."/>
        </authorList>
    </citation>
    <scope>NUCLEOTIDE SEQUENCE [LARGE SCALE GENOMIC DNA]</scope>
</reference>
<comment type="similarity">
    <text evidence="1">Belongs to the phD/YefM antitoxin family.</text>
</comment>
<dbReference type="OrthoDB" id="9800503at2"/>
<sequence length="73" mass="8600">MKTITLQEAQQCLPELIYLVEQGEEVFIIHDHLTVKLIIPPKTFKKRQFGQYTGKAQMSDDFNYPLPESFWLN</sequence>
<dbReference type="Proteomes" id="UP000031623">
    <property type="component" value="Chromosome"/>
</dbReference>
<dbReference type="EMBL" id="AP014633">
    <property type="protein sequence ID" value="BAP54311.1"/>
    <property type="molecule type" value="Genomic_DNA"/>
</dbReference>
<name>A0A090BU14_9GAMM</name>
<protein>
    <submittedName>
        <fullName evidence="2">Prevent-host-death protein</fullName>
    </submittedName>
</protein>
<evidence type="ECO:0000313" key="2">
    <source>
        <dbReference type="EMBL" id="BAP54311.1"/>
    </source>
</evidence>
<dbReference type="HOGENOM" id="CLU_163140_3_2_6"/>
<dbReference type="SUPFAM" id="SSF143120">
    <property type="entry name" value="YefM-like"/>
    <property type="match status" value="1"/>
</dbReference>